<evidence type="ECO:0000259" key="6">
    <source>
        <dbReference type="Pfam" id="PF00151"/>
    </source>
</evidence>
<dbReference type="Gene3D" id="3.40.50.1820">
    <property type="entry name" value="alpha/beta hydrolase"/>
    <property type="match status" value="1"/>
</dbReference>
<name>A0A5E4MYG4_9HEMI</name>
<keyword evidence="8" id="KW-1185">Reference proteome</keyword>
<keyword evidence="5" id="KW-0732">Signal</keyword>
<feature type="domain" description="Lipase" evidence="6">
    <location>
        <begin position="48"/>
        <end position="343"/>
    </location>
</feature>
<evidence type="ECO:0000256" key="5">
    <source>
        <dbReference type="SAM" id="SignalP"/>
    </source>
</evidence>
<evidence type="ECO:0000313" key="7">
    <source>
        <dbReference type="EMBL" id="VVC35766.1"/>
    </source>
</evidence>
<proteinExistence type="inferred from homology"/>
<feature type="signal peptide" evidence="5">
    <location>
        <begin position="1"/>
        <end position="26"/>
    </location>
</feature>
<dbReference type="PANTHER" id="PTHR11610">
    <property type="entry name" value="LIPASE"/>
    <property type="match status" value="1"/>
</dbReference>
<dbReference type="InterPro" id="IPR000734">
    <property type="entry name" value="TAG_lipase"/>
</dbReference>
<dbReference type="OrthoDB" id="199913at2759"/>
<reference evidence="7 8" key="1">
    <citation type="submission" date="2019-08" db="EMBL/GenBank/DDBJ databases">
        <authorList>
            <person name="Alioto T."/>
            <person name="Alioto T."/>
            <person name="Gomez Garrido J."/>
        </authorList>
    </citation>
    <scope>NUCLEOTIDE SEQUENCE [LARGE SCALE GENOMIC DNA]</scope>
</reference>
<dbReference type="InterPro" id="IPR029058">
    <property type="entry name" value="AB_hydrolase_fold"/>
</dbReference>
<dbReference type="Pfam" id="PF00151">
    <property type="entry name" value="Lipase"/>
    <property type="match status" value="1"/>
</dbReference>
<comment type="subcellular location">
    <subcellularLocation>
        <location evidence="1">Secreted</location>
    </subcellularLocation>
</comment>
<dbReference type="Proteomes" id="UP000325440">
    <property type="component" value="Unassembled WGS sequence"/>
</dbReference>
<dbReference type="GO" id="GO:0016298">
    <property type="term" value="F:lipase activity"/>
    <property type="evidence" value="ECO:0007669"/>
    <property type="project" value="InterPro"/>
</dbReference>
<dbReference type="InterPro" id="IPR013818">
    <property type="entry name" value="Lipase"/>
</dbReference>
<dbReference type="GO" id="GO:0005615">
    <property type="term" value="C:extracellular space"/>
    <property type="evidence" value="ECO:0007669"/>
    <property type="project" value="TreeGrafter"/>
</dbReference>
<dbReference type="GO" id="GO:0016042">
    <property type="term" value="P:lipid catabolic process"/>
    <property type="evidence" value="ECO:0007669"/>
    <property type="project" value="TreeGrafter"/>
</dbReference>
<dbReference type="GO" id="GO:0017171">
    <property type="term" value="F:serine hydrolase activity"/>
    <property type="evidence" value="ECO:0007669"/>
    <property type="project" value="TreeGrafter"/>
</dbReference>
<evidence type="ECO:0000256" key="4">
    <source>
        <dbReference type="RuleBase" id="RU004262"/>
    </source>
</evidence>
<protein>
    <submittedName>
        <fullName evidence="7">Triacylglycerol lipase family,Lipase/vitellogenin,Alpha/Beta hydrolase fold</fullName>
    </submittedName>
</protein>
<dbReference type="PRINTS" id="PR00821">
    <property type="entry name" value="TAGLIPASE"/>
</dbReference>
<dbReference type="SUPFAM" id="SSF53474">
    <property type="entry name" value="alpha/beta-Hydrolases"/>
    <property type="match status" value="1"/>
</dbReference>
<evidence type="ECO:0000313" key="8">
    <source>
        <dbReference type="Proteomes" id="UP000325440"/>
    </source>
</evidence>
<feature type="chain" id="PRO_5022728782" evidence="5">
    <location>
        <begin position="27"/>
        <end position="359"/>
    </location>
</feature>
<dbReference type="AlphaFoldDB" id="A0A5E4MYG4"/>
<evidence type="ECO:0000256" key="3">
    <source>
        <dbReference type="ARBA" id="ARBA00022525"/>
    </source>
</evidence>
<evidence type="ECO:0000256" key="1">
    <source>
        <dbReference type="ARBA" id="ARBA00004613"/>
    </source>
</evidence>
<keyword evidence="3" id="KW-0964">Secreted</keyword>
<evidence type="ECO:0000256" key="2">
    <source>
        <dbReference type="ARBA" id="ARBA00010701"/>
    </source>
</evidence>
<gene>
    <name evidence="7" type="ORF">CINCED_3A020346</name>
</gene>
<dbReference type="PANTHER" id="PTHR11610:SF173">
    <property type="entry name" value="LIPASE DOMAIN-CONTAINING PROTEIN-RELATED"/>
    <property type="match status" value="1"/>
</dbReference>
<sequence>MRLLTVEIASILVVQILVLFAPQNHACILKAVLRLLQNSVISNHLLSDNDVKSLMTTDDTMDIRYWNSKLGKTKSIKINYGQEAELNNYWMFNSPLKVIIHGWLDSTRHKDGVFCIKAAYIDLGGYNVISVDWGSISSNRIYMLPVLMTPKIGNLLARIIDNIIDLGLAKLEDIHLIGHSLGAHIAGVCGSSITSGKIYRITGLDPAGPGYEYARFQRNGLKKTDAKFVDVIHTSAGSTGMFSSIGHSDFFPNGGVPPQPGCFEGDVNLLKLIGVVGCSHSRAYELYEDSLYNRFSLLGIKCDSWQEYMRNMCKENPLMPVGHDATSELIGNFYFSTGHNAPFAISEPEESSTTVKNDL</sequence>
<comment type="similarity">
    <text evidence="2 4">Belongs to the AB hydrolase superfamily. Lipase family.</text>
</comment>
<organism evidence="7 8">
    <name type="scientific">Cinara cedri</name>
    <dbReference type="NCBI Taxonomy" id="506608"/>
    <lineage>
        <taxon>Eukaryota</taxon>
        <taxon>Metazoa</taxon>
        <taxon>Ecdysozoa</taxon>
        <taxon>Arthropoda</taxon>
        <taxon>Hexapoda</taxon>
        <taxon>Insecta</taxon>
        <taxon>Pterygota</taxon>
        <taxon>Neoptera</taxon>
        <taxon>Paraneoptera</taxon>
        <taxon>Hemiptera</taxon>
        <taxon>Sternorrhyncha</taxon>
        <taxon>Aphidomorpha</taxon>
        <taxon>Aphidoidea</taxon>
        <taxon>Aphididae</taxon>
        <taxon>Lachninae</taxon>
        <taxon>Cinara</taxon>
    </lineage>
</organism>
<accession>A0A5E4MYG4</accession>
<dbReference type="EMBL" id="CABPRJ010001428">
    <property type="protein sequence ID" value="VVC35766.1"/>
    <property type="molecule type" value="Genomic_DNA"/>
</dbReference>
<keyword evidence="7" id="KW-0378">Hydrolase</keyword>